<protein>
    <submittedName>
        <fullName evidence="2">Uncharacterized protein</fullName>
    </submittedName>
</protein>
<organism evidence="2 3">
    <name type="scientific">Sclerotinia sclerotiorum (strain ATCC 18683 / 1980 / Ss-1)</name>
    <name type="common">White mold</name>
    <name type="synonym">Whetzelinia sclerotiorum</name>
    <dbReference type="NCBI Taxonomy" id="665079"/>
    <lineage>
        <taxon>Eukaryota</taxon>
        <taxon>Fungi</taxon>
        <taxon>Dikarya</taxon>
        <taxon>Ascomycota</taxon>
        <taxon>Pezizomycotina</taxon>
        <taxon>Leotiomycetes</taxon>
        <taxon>Helotiales</taxon>
        <taxon>Sclerotiniaceae</taxon>
        <taxon>Sclerotinia</taxon>
    </lineage>
</organism>
<feature type="region of interest" description="Disordered" evidence="1">
    <location>
        <begin position="1"/>
        <end position="31"/>
    </location>
</feature>
<evidence type="ECO:0000313" key="2">
    <source>
        <dbReference type="EMBL" id="EDN97365.1"/>
    </source>
</evidence>
<keyword evidence="3" id="KW-1185">Reference proteome</keyword>
<feature type="compositionally biased region" description="Low complexity" evidence="1">
    <location>
        <begin position="17"/>
        <end position="31"/>
    </location>
</feature>
<dbReference type="AlphaFoldDB" id="A7F3P4"/>
<dbReference type="RefSeq" id="XP_001586861.1">
    <property type="nucleotide sequence ID" value="XM_001586811.1"/>
</dbReference>
<proteinExistence type="predicted"/>
<dbReference type="EMBL" id="CH476640">
    <property type="protein sequence ID" value="EDN97365.1"/>
    <property type="molecule type" value="Genomic_DNA"/>
</dbReference>
<accession>A7F3P4</accession>
<dbReference type="Proteomes" id="UP000001312">
    <property type="component" value="Unassembled WGS sequence"/>
</dbReference>
<evidence type="ECO:0000256" key="1">
    <source>
        <dbReference type="SAM" id="MobiDB-lite"/>
    </source>
</evidence>
<reference evidence="3" key="1">
    <citation type="journal article" date="2011" name="PLoS Genet.">
        <title>Genomic analysis of the necrotrophic fungal pathogens Sclerotinia sclerotiorum and Botrytis cinerea.</title>
        <authorList>
            <person name="Amselem J."/>
            <person name="Cuomo C.A."/>
            <person name="van Kan J.A."/>
            <person name="Viaud M."/>
            <person name="Benito E.P."/>
            <person name="Couloux A."/>
            <person name="Coutinho P.M."/>
            <person name="de Vries R.P."/>
            <person name="Dyer P.S."/>
            <person name="Fillinger S."/>
            <person name="Fournier E."/>
            <person name="Gout L."/>
            <person name="Hahn M."/>
            <person name="Kohn L."/>
            <person name="Lapalu N."/>
            <person name="Plummer K.M."/>
            <person name="Pradier J.M."/>
            <person name="Quevillon E."/>
            <person name="Sharon A."/>
            <person name="Simon A."/>
            <person name="ten Have A."/>
            <person name="Tudzynski B."/>
            <person name="Tudzynski P."/>
            <person name="Wincker P."/>
            <person name="Andrew M."/>
            <person name="Anthouard V."/>
            <person name="Beever R.E."/>
            <person name="Beffa R."/>
            <person name="Benoit I."/>
            <person name="Bouzid O."/>
            <person name="Brault B."/>
            <person name="Chen Z."/>
            <person name="Choquer M."/>
            <person name="Collemare J."/>
            <person name="Cotton P."/>
            <person name="Danchin E.G."/>
            <person name="Da Silva C."/>
            <person name="Gautier A."/>
            <person name="Giraud C."/>
            <person name="Giraud T."/>
            <person name="Gonzalez C."/>
            <person name="Grossetete S."/>
            <person name="Guldener U."/>
            <person name="Henrissat B."/>
            <person name="Howlett B.J."/>
            <person name="Kodira C."/>
            <person name="Kretschmer M."/>
            <person name="Lappartient A."/>
            <person name="Leroch M."/>
            <person name="Levis C."/>
            <person name="Mauceli E."/>
            <person name="Neuveglise C."/>
            <person name="Oeser B."/>
            <person name="Pearson M."/>
            <person name="Poulain J."/>
            <person name="Poussereau N."/>
            <person name="Quesneville H."/>
            <person name="Rascle C."/>
            <person name="Schumacher J."/>
            <person name="Segurens B."/>
            <person name="Sexton A."/>
            <person name="Silva E."/>
            <person name="Sirven C."/>
            <person name="Soanes D.M."/>
            <person name="Talbot N.J."/>
            <person name="Templeton M."/>
            <person name="Yandava C."/>
            <person name="Yarden O."/>
            <person name="Zeng Q."/>
            <person name="Rollins J.A."/>
            <person name="Lebrun M.H."/>
            <person name="Dickman M."/>
        </authorList>
    </citation>
    <scope>NUCLEOTIDE SEQUENCE [LARGE SCALE GENOMIC DNA]</scope>
    <source>
        <strain evidence="3">ATCC 18683 / 1980 / Ss-1</strain>
    </source>
</reference>
<dbReference type="InParanoid" id="A7F3P4"/>
<dbReference type="GeneID" id="5482807"/>
<evidence type="ECO:0000313" key="3">
    <source>
        <dbReference type="Proteomes" id="UP000001312"/>
    </source>
</evidence>
<gene>
    <name evidence="2" type="ORF">SS1G_11890</name>
</gene>
<dbReference type="KEGG" id="ssl:SS1G_11890"/>
<name>A7F3P4_SCLS1</name>
<sequence length="175" mass="19540">MSSTSKDSNMAVHGAVTSNTKNSSSSTSLESCSIHSTTTDQLSLYAYRIQQYIADDAHYVPYKSIANVTRNPQTQVATAAEAGYRMGIKLQEFDAKFYRGGDGMGLLGMLAKRDERIKVVGDGYEIRLGASLVFDSFIITLLSDNDNLRHEIIVMFNVIAWPRIYYLNDSDLYRL</sequence>